<dbReference type="Proteomes" id="UP000658656">
    <property type="component" value="Unassembled WGS sequence"/>
</dbReference>
<dbReference type="Pfam" id="PF13231">
    <property type="entry name" value="PMT_2"/>
    <property type="match status" value="1"/>
</dbReference>
<feature type="transmembrane region" description="Helical" evidence="8">
    <location>
        <begin position="195"/>
        <end position="215"/>
    </location>
</feature>
<name>A0A8H9MFT7_9PSEU</name>
<dbReference type="AlphaFoldDB" id="A0A8H9MFT7"/>
<evidence type="ECO:0000313" key="11">
    <source>
        <dbReference type="Proteomes" id="UP000658656"/>
    </source>
</evidence>
<dbReference type="EMBL" id="BNAV01000018">
    <property type="protein sequence ID" value="GHF85433.1"/>
    <property type="molecule type" value="Genomic_DNA"/>
</dbReference>
<evidence type="ECO:0000256" key="7">
    <source>
        <dbReference type="ARBA" id="ARBA00023136"/>
    </source>
</evidence>
<proteinExistence type="predicted"/>
<feature type="domain" description="Glycosyltransferase RgtA/B/C/D-like" evidence="9">
    <location>
        <begin position="52"/>
        <end position="212"/>
    </location>
</feature>
<keyword evidence="5 8" id="KW-0812">Transmembrane</keyword>
<feature type="transmembrane region" description="Helical" evidence="8">
    <location>
        <begin position="74"/>
        <end position="94"/>
    </location>
</feature>
<keyword evidence="3" id="KW-0328">Glycosyltransferase</keyword>
<evidence type="ECO:0000256" key="4">
    <source>
        <dbReference type="ARBA" id="ARBA00022679"/>
    </source>
</evidence>
<evidence type="ECO:0000256" key="3">
    <source>
        <dbReference type="ARBA" id="ARBA00022676"/>
    </source>
</evidence>
<keyword evidence="2" id="KW-1003">Cell membrane</keyword>
<evidence type="ECO:0000256" key="1">
    <source>
        <dbReference type="ARBA" id="ARBA00004651"/>
    </source>
</evidence>
<feature type="transmembrane region" description="Helical" evidence="8">
    <location>
        <begin position="271"/>
        <end position="287"/>
    </location>
</feature>
<keyword evidence="7 8" id="KW-0472">Membrane</keyword>
<evidence type="ECO:0000256" key="6">
    <source>
        <dbReference type="ARBA" id="ARBA00022989"/>
    </source>
</evidence>
<evidence type="ECO:0000256" key="8">
    <source>
        <dbReference type="SAM" id="Phobius"/>
    </source>
</evidence>
<keyword evidence="4 10" id="KW-0808">Transferase</keyword>
<sequence length="489" mass="52646">MLAGPRLAVKPVFLLAAAVAVLLLAVSGRYGYFGDELYFLAAGRHLAWGYADQPPLLPLLARAMDTLAPGSVTVLRLPAIAATAAGVVVAALIAGELGGGRRAQVVTAATYACSAQLLGTGHYLATSTLDPFLWTVLLWLLTRWLRTRADGLLVWAGVVTAIAVNVKFLVLGFWLVAGICLLLCGPRELLRRPKLWAGAAIAVAGALPTLVWQSLHGWPQLRMGEAISAEVGQVWGGRLVFVPAALLGAGLLVGAVLLVAGLWRLLRSPELRFLGWTTVGLAVLFMLVNGRYYYLTGMYPVCWAAAAVGIEARRPARWWRWVPTWPVFTLSVLLTLPNALPLAPESWLATKPGMPEPTFAAEEVGWPEVTASVARVYATLPRDTAIVTGFYWQAAAIDHFGPALGLPEPYSGSRGYWTLGTPPESAYDVLFVGWDPRPLLGSFAELRQVGTVDNGHGVANTSQGMPMYLATGRTEPWSVLWPRLRNWAA</sequence>
<dbReference type="GO" id="GO:0016763">
    <property type="term" value="F:pentosyltransferase activity"/>
    <property type="evidence" value="ECO:0007669"/>
    <property type="project" value="TreeGrafter"/>
</dbReference>
<dbReference type="InterPro" id="IPR050297">
    <property type="entry name" value="LipidA_mod_glycosyltrf_83"/>
</dbReference>
<feature type="transmembrane region" description="Helical" evidence="8">
    <location>
        <begin position="12"/>
        <end position="32"/>
    </location>
</feature>
<evidence type="ECO:0000313" key="10">
    <source>
        <dbReference type="EMBL" id="GHF85433.1"/>
    </source>
</evidence>
<gene>
    <name evidence="10" type="ORF">GCM10017566_69360</name>
</gene>
<reference evidence="10" key="1">
    <citation type="journal article" date="2014" name="Int. J. Syst. Evol. Microbiol.">
        <title>Complete genome sequence of Corynebacterium casei LMG S-19264T (=DSM 44701T), isolated from a smear-ripened cheese.</title>
        <authorList>
            <consortium name="US DOE Joint Genome Institute (JGI-PGF)"/>
            <person name="Walter F."/>
            <person name="Albersmeier A."/>
            <person name="Kalinowski J."/>
            <person name="Ruckert C."/>
        </authorList>
    </citation>
    <scope>NUCLEOTIDE SEQUENCE</scope>
    <source>
        <strain evidence="10">CGMCC 4.7679</strain>
    </source>
</reference>
<feature type="transmembrane region" description="Helical" evidence="8">
    <location>
        <begin position="123"/>
        <end position="141"/>
    </location>
</feature>
<dbReference type="PANTHER" id="PTHR33908">
    <property type="entry name" value="MANNOSYLTRANSFERASE YKCB-RELATED"/>
    <property type="match status" value="1"/>
</dbReference>
<evidence type="ECO:0000256" key="5">
    <source>
        <dbReference type="ARBA" id="ARBA00022692"/>
    </source>
</evidence>
<protein>
    <submittedName>
        <fullName evidence="10">Glycosyl transferase family 39</fullName>
    </submittedName>
</protein>
<evidence type="ECO:0000259" key="9">
    <source>
        <dbReference type="Pfam" id="PF13231"/>
    </source>
</evidence>
<dbReference type="PANTHER" id="PTHR33908:SF11">
    <property type="entry name" value="MEMBRANE PROTEIN"/>
    <property type="match status" value="1"/>
</dbReference>
<dbReference type="GO" id="GO:0005886">
    <property type="term" value="C:plasma membrane"/>
    <property type="evidence" value="ECO:0007669"/>
    <property type="project" value="UniProtKB-SubCell"/>
</dbReference>
<reference evidence="10" key="2">
    <citation type="submission" date="2020-09" db="EMBL/GenBank/DDBJ databases">
        <authorList>
            <person name="Sun Q."/>
            <person name="Zhou Y."/>
        </authorList>
    </citation>
    <scope>NUCLEOTIDE SEQUENCE</scope>
    <source>
        <strain evidence="10">CGMCC 4.7679</strain>
    </source>
</reference>
<accession>A0A8H9MFT7</accession>
<comment type="subcellular location">
    <subcellularLocation>
        <location evidence="1">Cell membrane</location>
        <topology evidence="1">Multi-pass membrane protein</topology>
    </subcellularLocation>
</comment>
<dbReference type="GO" id="GO:0009103">
    <property type="term" value="P:lipopolysaccharide biosynthetic process"/>
    <property type="evidence" value="ECO:0007669"/>
    <property type="project" value="UniProtKB-ARBA"/>
</dbReference>
<keyword evidence="6 8" id="KW-1133">Transmembrane helix</keyword>
<feature type="transmembrane region" description="Helical" evidence="8">
    <location>
        <begin position="153"/>
        <end position="183"/>
    </location>
</feature>
<keyword evidence="11" id="KW-1185">Reference proteome</keyword>
<evidence type="ECO:0000256" key="2">
    <source>
        <dbReference type="ARBA" id="ARBA00022475"/>
    </source>
</evidence>
<comment type="caution">
    <text evidence="10">The sequence shown here is derived from an EMBL/GenBank/DDBJ whole genome shotgun (WGS) entry which is preliminary data.</text>
</comment>
<organism evidence="10 11">
    <name type="scientific">Amycolatopsis bartoniae</name>
    <dbReference type="NCBI Taxonomy" id="941986"/>
    <lineage>
        <taxon>Bacteria</taxon>
        <taxon>Bacillati</taxon>
        <taxon>Actinomycetota</taxon>
        <taxon>Actinomycetes</taxon>
        <taxon>Pseudonocardiales</taxon>
        <taxon>Pseudonocardiaceae</taxon>
        <taxon>Amycolatopsis</taxon>
    </lineage>
</organism>
<dbReference type="InterPro" id="IPR038731">
    <property type="entry name" value="RgtA/B/C-like"/>
</dbReference>
<feature type="transmembrane region" description="Helical" evidence="8">
    <location>
        <begin position="235"/>
        <end position="259"/>
    </location>
</feature>